<evidence type="ECO:0000313" key="2">
    <source>
        <dbReference type="Proteomes" id="UP000614460"/>
    </source>
</evidence>
<accession>A0A8H9FX74</accession>
<dbReference type="AlphaFoldDB" id="A0A8H9FX74"/>
<keyword evidence="2" id="KW-1185">Reference proteome</keyword>
<dbReference type="Proteomes" id="UP000614460">
    <property type="component" value="Unassembled WGS sequence"/>
</dbReference>
<gene>
    <name evidence="1" type="ORF">GCM10011516_09820</name>
</gene>
<protein>
    <submittedName>
        <fullName evidence="1">Uncharacterized protein</fullName>
    </submittedName>
</protein>
<organism evidence="1 2">
    <name type="scientific">Sphingobacterium cellulitidis</name>
    <dbReference type="NCBI Taxonomy" id="1768011"/>
    <lineage>
        <taxon>Bacteria</taxon>
        <taxon>Pseudomonadati</taxon>
        <taxon>Bacteroidota</taxon>
        <taxon>Sphingobacteriia</taxon>
        <taxon>Sphingobacteriales</taxon>
        <taxon>Sphingobacteriaceae</taxon>
        <taxon>Sphingobacterium</taxon>
    </lineage>
</organism>
<reference evidence="1" key="2">
    <citation type="submission" date="2020-09" db="EMBL/GenBank/DDBJ databases">
        <authorList>
            <person name="Sun Q."/>
            <person name="Zhou Y."/>
        </authorList>
    </citation>
    <scope>NUCLEOTIDE SEQUENCE</scope>
    <source>
        <strain evidence="1">CGMCC 1.15966</strain>
    </source>
</reference>
<evidence type="ECO:0000313" key="1">
    <source>
        <dbReference type="EMBL" id="GGE14073.1"/>
    </source>
</evidence>
<reference evidence="1" key="1">
    <citation type="journal article" date="2014" name="Int. J. Syst. Evol. Microbiol.">
        <title>Complete genome sequence of Corynebacterium casei LMG S-19264T (=DSM 44701T), isolated from a smear-ripened cheese.</title>
        <authorList>
            <consortium name="US DOE Joint Genome Institute (JGI-PGF)"/>
            <person name="Walter F."/>
            <person name="Albersmeier A."/>
            <person name="Kalinowski J."/>
            <person name="Ruckert C."/>
        </authorList>
    </citation>
    <scope>NUCLEOTIDE SEQUENCE</scope>
    <source>
        <strain evidence="1">CGMCC 1.15966</strain>
    </source>
</reference>
<comment type="caution">
    <text evidence="1">The sequence shown here is derived from an EMBL/GenBank/DDBJ whole genome shotgun (WGS) entry which is preliminary data.</text>
</comment>
<proteinExistence type="predicted"/>
<sequence>MTSNVIIFLKIHYGGIKLSEIDYFGDNELKFDGFEYDEDTEQDIIFPSKSKEDDDCWYR</sequence>
<name>A0A8H9FX74_9SPHI</name>
<dbReference type="EMBL" id="BMKM01000002">
    <property type="protein sequence ID" value="GGE14073.1"/>
    <property type="molecule type" value="Genomic_DNA"/>
</dbReference>